<proteinExistence type="predicted"/>
<evidence type="ECO:0000313" key="3">
    <source>
        <dbReference type="Proteomes" id="UP000800093"/>
    </source>
</evidence>
<dbReference type="PANTHER" id="PTHR24148:SF64">
    <property type="entry name" value="HETEROKARYON INCOMPATIBILITY DOMAIN-CONTAINING PROTEIN"/>
    <property type="match status" value="1"/>
</dbReference>
<name>A0A9P4NAT6_9PLEO</name>
<reference evidence="3" key="1">
    <citation type="journal article" date="2020" name="Stud. Mycol.">
        <title>101 Dothideomycetes genomes: A test case for predicting lifestyles and emergence of pathogens.</title>
        <authorList>
            <person name="Haridas S."/>
            <person name="Albert R."/>
            <person name="Binder M."/>
            <person name="Bloem J."/>
            <person name="LaButti K."/>
            <person name="Salamov A."/>
            <person name="Andreopoulos B."/>
            <person name="Baker S."/>
            <person name="Barry K."/>
            <person name="Bills G."/>
            <person name="Bluhm B."/>
            <person name="Cannon C."/>
            <person name="Castanera R."/>
            <person name="Culley D."/>
            <person name="Daum C."/>
            <person name="Ezra D."/>
            <person name="Gonzalez J."/>
            <person name="Henrissat B."/>
            <person name="Kuo A."/>
            <person name="Liang C."/>
            <person name="Lipzen A."/>
            <person name="Lutzoni F."/>
            <person name="Magnuson J."/>
            <person name="Mondo S."/>
            <person name="Nolan M."/>
            <person name="Ohm R."/>
            <person name="Pangilinan J."/>
            <person name="Park H.-J."/>
            <person name="Ramirez L."/>
            <person name="Alfaro M."/>
            <person name="Sun H."/>
            <person name="Tritt A."/>
            <person name="Yoshinaga Y."/>
            <person name="Zwiers L.-H."/>
            <person name="Turgeon B."/>
            <person name="Goodwin S."/>
            <person name="Spatafora J."/>
            <person name="Crous P."/>
            <person name="Grigoriev I."/>
        </authorList>
    </citation>
    <scope>NUCLEOTIDE SEQUENCE [LARGE SCALE GENOMIC DNA]</scope>
    <source>
        <strain evidence="3">CBS 304.66</strain>
    </source>
</reference>
<organism evidence="2 3">
    <name type="scientific">Lojkania enalia</name>
    <dbReference type="NCBI Taxonomy" id="147567"/>
    <lineage>
        <taxon>Eukaryota</taxon>
        <taxon>Fungi</taxon>
        <taxon>Dikarya</taxon>
        <taxon>Ascomycota</taxon>
        <taxon>Pezizomycotina</taxon>
        <taxon>Dothideomycetes</taxon>
        <taxon>Pleosporomycetidae</taxon>
        <taxon>Pleosporales</taxon>
        <taxon>Pleosporales incertae sedis</taxon>
        <taxon>Lojkania</taxon>
    </lineage>
</organism>
<dbReference type="EMBL" id="ML986581">
    <property type="protein sequence ID" value="KAF2269758.1"/>
    <property type="molecule type" value="Genomic_DNA"/>
</dbReference>
<comment type="caution">
    <text evidence="2">The sequence shown here is derived from an EMBL/GenBank/DDBJ whole genome shotgun (WGS) entry which is preliminary data.</text>
</comment>
<dbReference type="Proteomes" id="UP000800093">
    <property type="component" value="Unassembled WGS sequence"/>
</dbReference>
<feature type="domain" description="Heterokaryon incompatibility" evidence="1">
    <location>
        <begin position="55"/>
        <end position="155"/>
    </location>
</feature>
<gene>
    <name evidence="2" type="ORF">CC78DRAFT_508345</name>
</gene>
<evidence type="ECO:0000313" key="2">
    <source>
        <dbReference type="EMBL" id="KAF2269758.1"/>
    </source>
</evidence>
<accession>A0A9P4NAT6</accession>
<protein>
    <submittedName>
        <fullName evidence="2">HET-domain-containing protein</fullName>
    </submittedName>
</protein>
<dbReference type="Pfam" id="PF06985">
    <property type="entry name" value="HET"/>
    <property type="match status" value="1"/>
</dbReference>
<dbReference type="InterPro" id="IPR010730">
    <property type="entry name" value="HET"/>
</dbReference>
<dbReference type="InterPro" id="IPR052895">
    <property type="entry name" value="HetReg/Transcr_Mod"/>
</dbReference>
<dbReference type="PANTHER" id="PTHR24148">
    <property type="entry name" value="ANKYRIN REPEAT DOMAIN-CONTAINING PROTEIN 39 HOMOLOG-RELATED"/>
    <property type="match status" value="1"/>
</dbReference>
<evidence type="ECO:0000259" key="1">
    <source>
        <dbReference type="Pfam" id="PF06985"/>
    </source>
</evidence>
<sequence length="204" mass="22739">MTRLDDSYSSWPLPSGSKHIRLFDIQPTPPNVPDQYAHPIQGELRVVDLEEQPSFTALSYVWGTYAGVPHIITCGEHNIQLKVTANCHSALLHLRAKLGGFSIWVDAVCINQHDKGEKSNQIPLIGNIYSAAETVYIWLGEGNIRTGRAMAYLATAGFLEYFDSTPLDKGQSTSRPWAAAFRAFLSTYSLKKHPFPFRGISLLF</sequence>
<dbReference type="AlphaFoldDB" id="A0A9P4NAT6"/>
<dbReference type="OrthoDB" id="2157530at2759"/>
<keyword evidence="3" id="KW-1185">Reference proteome</keyword>